<evidence type="ECO:0000256" key="1">
    <source>
        <dbReference type="ARBA" id="ARBA00004613"/>
    </source>
</evidence>
<dbReference type="Pfam" id="PF01391">
    <property type="entry name" value="Collagen"/>
    <property type="match status" value="1"/>
</dbReference>
<keyword evidence="2" id="KW-0964">Secreted</keyword>
<feature type="compositionally biased region" description="Gly residues" evidence="3">
    <location>
        <begin position="69"/>
        <end position="78"/>
    </location>
</feature>
<sequence>MDDHRVCPCRAPPDVVFGRSAAAATVGGDEPAHTVRTRPCRTILSRIATRGPPGPPGLLGPAGPAGPRGTPGGVGAAGAVGPQGPRGPGGFPGPPGSVGPQGLPGPEGVSASSNVAFRADGVATQIVTSTVLVTVAYENEIYDLENGVAADNYDPATSTFTAPVAGVYRFSAMASGTLVSGSPTVSLVLTTSAVGQGPTRALFRVFDMADAADNYSGNVTGDFQLAAGDTVTPQISLSPDGGDFTLAPAGTVTRTFMGSLVFETPPA</sequence>
<dbReference type="SUPFAM" id="SSF49842">
    <property type="entry name" value="TNF-like"/>
    <property type="match status" value="1"/>
</dbReference>
<dbReference type="InterPro" id="IPR008160">
    <property type="entry name" value="Collagen"/>
</dbReference>
<evidence type="ECO:0000256" key="2">
    <source>
        <dbReference type="ARBA" id="ARBA00022525"/>
    </source>
</evidence>
<evidence type="ECO:0000256" key="3">
    <source>
        <dbReference type="SAM" id="MobiDB-lite"/>
    </source>
</evidence>
<dbReference type="PANTHER" id="PTHR15427:SF33">
    <property type="entry name" value="COLLAGEN IV NC1 DOMAIN-CONTAINING PROTEIN"/>
    <property type="match status" value="1"/>
</dbReference>
<dbReference type="Gene3D" id="2.60.120.40">
    <property type="match status" value="1"/>
</dbReference>
<organism evidence="4 5">
    <name type="scientific">Pandoravirus japonicus</name>
    <dbReference type="NCBI Taxonomy" id="2823154"/>
    <lineage>
        <taxon>Viruses</taxon>
        <taxon>Pandoravirus</taxon>
    </lineage>
</organism>
<reference evidence="4" key="1">
    <citation type="submission" date="2021-04" db="EMBL/GenBank/DDBJ databases">
        <title>Draft Genome Sequence of Pandoravirus japonicus, Isolated from the Sabaishi River of Niigata, Japan.</title>
        <authorList>
            <person name="Hosokawa N."/>
            <person name="Takahashi H."/>
            <person name="Aoki K."/>
            <person name="Takemura M."/>
        </authorList>
    </citation>
    <scope>NUCLEOTIDE SEQUENCE</scope>
</reference>
<dbReference type="InterPro" id="IPR050392">
    <property type="entry name" value="Collagen/C1q_domain"/>
</dbReference>
<comment type="subcellular location">
    <subcellularLocation>
        <location evidence="1">Secreted</location>
    </subcellularLocation>
</comment>
<dbReference type="EMBL" id="LC625835">
    <property type="protein sequence ID" value="BCU02755.1"/>
    <property type="molecule type" value="Genomic_DNA"/>
</dbReference>
<dbReference type="Proteomes" id="UP001253637">
    <property type="component" value="Segment"/>
</dbReference>
<feature type="region of interest" description="Disordered" evidence="3">
    <location>
        <begin position="48"/>
        <end position="107"/>
    </location>
</feature>
<protein>
    <submittedName>
        <fullName evidence="4">C1q incomplete domain containing protein</fullName>
    </submittedName>
</protein>
<evidence type="ECO:0000313" key="5">
    <source>
        <dbReference type="Proteomes" id="UP001253637"/>
    </source>
</evidence>
<evidence type="ECO:0000313" key="4">
    <source>
        <dbReference type="EMBL" id="BCU02755.1"/>
    </source>
</evidence>
<dbReference type="InterPro" id="IPR008983">
    <property type="entry name" value="Tumour_necrosis_fac-like_dom"/>
</dbReference>
<name>A0A811BQV4_9VIRU</name>
<feature type="compositionally biased region" description="Low complexity" evidence="3">
    <location>
        <begin position="59"/>
        <end position="68"/>
    </location>
</feature>
<accession>A0A811BQV4</accession>
<dbReference type="PANTHER" id="PTHR15427">
    <property type="entry name" value="EMILIN ELASTIN MICROFIBRIL INTERFACE-LOCATED PROTEIN ELASTIN MICROFIBRIL INTERFACER"/>
    <property type="match status" value="1"/>
</dbReference>
<proteinExistence type="predicted"/>